<keyword evidence="7" id="KW-0812">Transmembrane</keyword>
<evidence type="ECO:0000256" key="3">
    <source>
        <dbReference type="ARBA" id="ARBA00022679"/>
    </source>
</evidence>
<comment type="similarity">
    <text evidence="2 5">Belongs to the CDP-alcohol phosphatidyltransferase class-I family.</text>
</comment>
<comment type="caution">
    <text evidence="8">The sequence shown here is derived from an EMBL/GenBank/DDBJ whole genome shotgun (WGS) entry which is preliminary data.</text>
</comment>
<keyword evidence="9" id="KW-1185">Reference proteome</keyword>
<protein>
    <submittedName>
        <fullName evidence="8">Uncharacterized protein</fullName>
    </submittedName>
</protein>
<dbReference type="InterPro" id="IPR048254">
    <property type="entry name" value="CDP_ALCOHOL_P_TRANSF_CS"/>
</dbReference>
<evidence type="ECO:0000256" key="5">
    <source>
        <dbReference type="RuleBase" id="RU003750"/>
    </source>
</evidence>
<feature type="transmembrane region" description="Helical" evidence="7">
    <location>
        <begin position="369"/>
        <end position="390"/>
    </location>
</feature>
<evidence type="ECO:0000256" key="7">
    <source>
        <dbReference type="SAM" id="Phobius"/>
    </source>
</evidence>
<dbReference type="Proteomes" id="UP001234581">
    <property type="component" value="Unassembled WGS sequence"/>
</dbReference>
<dbReference type="RefSeq" id="XP_058348120.1">
    <property type="nucleotide sequence ID" value="XM_058481482.1"/>
</dbReference>
<feature type="region of interest" description="Disordered" evidence="6">
    <location>
        <begin position="429"/>
        <end position="451"/>
    </location>
</feature>
<comment type="subcellular location">
    <subcellularLocation>
        <location evidence="1">Membrane</location>
    </subcellularLocation>
</comment>
<feature type="transmembrane region" description="Helical" evidence="7">
    <location>
        <begin position="237"/>
        <end position="259"/>
    </location>
</feature>
<evidence type="ECO:0000313" key="9">
    <source>
        <dbReference type="Proteomes" id="UP001234581"/>
    </source>
</evidence>
<proteinExistence type="inferred from homology"/>
<dbReference type="AlphaFoldDB" id="A0AAD7Y3P0"/>
<feature type="transmembrane region" description="Helical" evidence="7">
    <location>
        <begin position="338"/>
        <end position="357"/>
    </location>
</feature>
<dbReference type="GO" id="GO:0008654">
    <property type="term" value="P:phospholipid biosynthetic process"/>
    <property type="evidence" value="ECO:0007669"/>
    <property type="project" value="InterPro"/>
</dbReference>
<evidence type="ECO:0000313" key="8">
    <source>
        <dbReference type="EMBL" id="KAJ8663208.1"/>
    </source>
</evidence>
<organism evidence="8 9">
    <name type="scientific">Lichtheimia ornata</name>
    <dbReference type="NCBI Taxonomy" id="688661"/>
    <lineage>
        <taxon>Eukaryota</taxon>
        <taxon>Fungi</taxon>
        <taxon>Fungi incertae sedis</taxon>
        <taxon>Mucoromycota</taxon>
        <taxon>Mucoromycotina</taxon>
        <taxon>Mucoromycetes</taxon>
        <taxon>Mucorales</taxon>
        <taxon>Lichtheimiaceae</taxon>
        <taxon>Lichtheimia</taxon>
    </lineage>
</organism>
<evidence type="ECO:0000256" key="1">
    <source>
        <dbReference type="ARBA" id="ARBA00004370"/>
    </source>
</evidence>
<sequence>MVISKLRNLVADPDFPRQEQLENLRYYKYAATDKSLLTKYVLRHYWNWAVTLFPRWIAPNLITLTGLILMMINVVIILVVVPDLRYEQDTPQWIYFSFAAGLWLYSTLDNVDGKQARRTGTSSPLGELFDHGCDAINCTYVALLQAAALGVGHSIEAAILFLVTVVGFYLSTAEEYYTGVLYLGIVNGPTEGILVSCLAFVWSGFFGAGSWHIPLGDIDCLSWLARILGDNTTGAQIFVWGMVFFFAFTHCPMCFYSIFKATSGKRLKQRLAIFMNVLYPITLYTLAVTLWIASPYSYVLKEEHYILFVVTVGILFGLMASNIILAHLTKSPFPSFPGILGTLWLLVTLIAVVPSITGWRIISANMEHLALWILFGSSVIIYGVWASMVIDGFCRFLGISCLVIPTATTTTTSSSANVAEQDALLQAQEEGNNNTTSNNSQQQTNGYNTFA</sequence>
<dbReference type="GO" id="GO:0016020">
    <property type="term" value="C:membrane"/>
    <property type="evidence" value="ECO:0007669"/>
    <property type="project" value="UniProtKB-SubCell"/>
</dbReference>
<name>A0AAD7Y3P0_9FUNG</name>
<keyword evidence="4 7" id="KW-0472">Membrane</keyword>
<dbReference type="GO" id="GO:0016780">
    <property type="term" value="F:phosphotransferase activity, for other substituted phosphate groups"/>
    <property type="evidence" value="ECO:0007669"/>
    <property type="project" value="InterPro"/>
</dbReference>
<dbReference type="PANTHER" id="PTHR10414:SF77">
    <property type="entry name" value="CDP-ALCOHOL PHOSPHATIDYLTRANSFERASE FAMILY PROTEIN"/>
    <property type="match status" value="1"/>
</dbReference>
<dbReference type="InterPro" id="IPR043130">
    <property type="entry name" value="CDP-OH_PTrfase_TM_dom"/>
</dbReference>
<evidence type="ECO:0000256" key="4">
    <source>
        <dbReference type="ARBA" id="ARBA00023136"/>
    </source>
</evidence>
<dbReference type="InterPro" id="IPR000462">
    <property type="entry name" value="CDP-OH_P_trans"/>
</dbReference>
<evidence type="ECO:0000256" key="6">
    <source>
        <dbReference type="SAM" id="MobiDB-lite"/>
    </source>
</evidence>
<dbReference type="EMBL" id="JARTCD010000003">
    <property type="protein sequence ID" value="KAJ8663208.1"/>
    <property type="molecule type" value="Genomic_DNA"/>
</dbReference>
<gene>
    <name evidence="8" type="ORF">O0I10_001385</name>
</gene>
<feature type="transmembrane region" description="Helical" evidence="7">
    <location>
        <begin position="305"/>
        <end position="326"/>
    </location>
</feature>
<feature type="transmembrane region" description="Helical" evidence="7">
    <location>
        <begin position="271"/>
        <end position="293"/>
    </location>
</feature>
<reference evidence="8 9" key="1">
    <citation type="submission" date="2023-03" db="EMBL/GenBank/DDBJ databases">
        <title>Genome sequence of Lichtheimia ornata CBS 291.66.</title>
        <authorList>
            <person name="Mohabir J.T."/>
            <person name="Shea T.P."/>
            <person name="Kurbessoian T."/>
            <person name="Berby B."/>
            <person name="Fontaine J."/>
            <person name="Livny J."/>
            <person name="Gnirke A."/>
            <person name="Stajich J.E."/>
            <person name="Cuomo C.A."/>
        </authorList>
    </citation>
    <scope>NUCLEOTIDE SEQUENCE [LARGE SCALE GENOMIC DNA]</scope>
    <source>
        <strain evidence="8">CBS 291.66</strain>
    </source>
</reference>
<dbReference type="PIRSF" id="PIRSF015665">
    <property type="entry name" value="CHOPT"/>
    <property type="match status" value="1"/>
</dbReference>
<dbReference type="GeneID" id="83208803"/>
<feature type="transmembrane region" description="Helical" evidence="7">
    <location>
        <begin position="151"/>
        <end position="171"/>
    </location>
</feature>
<dbReference type="Gene3D" id="1.20.120.1760">
    <property type="match status" value="1"/>
</dbReference>
<dbReference type="PANTHER" id="PTHR10414">
    <property type="entry name" value="ETHANOLAMINEPHOSPHOTRANSFERASE"/>
    <property type="match status" value="1"/>
</dbReference>
<keyword evidence="7" id="KW-1133">Transmembrane helix</keyword>
<feature type="transmembrane region" description="Helical" evidence="7">
    <location>
        <begin position="56"/>
        <end position="81"/>
    </location>
</feature>
<evidence type="ECO:0000256" key="2">
    <source>
        <dbReference type="ARBA" id="ARBA00010441"/>
    </source>
</evidence>
<keyword evidence="3 5" id="KW-0808">Transferase</keyword>
<accession>A0AAD7Y3P0</accession>
<dbReference type="PROSITE" id="PS00379">
    <property type="entry name" value="CDP_ALCOHOL_P_TRANSF"/>
    <property type="match status" value="1"/>
</dbReference>
<dbReference type="Pfam" id="PF01066">
    <property type="entry name" value="CDP-OH_P_transf"/>
    <property type="match status" value="1"/>
</dbReference>
<dbReference type="InterPro" id="IPR014472">
    <property type="entry name" value="CHOPT"/>
</dbReference>